<evidence type="ECO:0000313" key="3">
    <source>
        <dbReference type="EMBL" id="QKN24704.1"/>
    </source>
</evidence>
<dbReference type="GO" id="GO:0016790">
    <property type="term" value="F:thiolester hydrolase activity"/>
    <property type="evidence" value="ECO:0007669"/>
    <property type="project" value="InterPro"/>
</dbReference>
<reference evidence="4" key="2">
    <citation type="journal article" date="2021" name="Appl. Environ. Microbiol.">
        <title>Adaptability of a Caproate-Producing Bacterium Contributes to Its Dominance in an Anaerobic Fermentation System.</title>
        <authorList>
            <person name="Wang H."/>
            <person name="Gu Y."/>
            <person name="Zhou W."/>
            <person name="Zhao D."/>
            <person name="Qiao Z."/>
            <person name="Zheng J."/>
            <person name="Gao J."/>
            <person name="Chen X."/>
            <person name="Ren C."/>
            <person name="Xu Y."/>
        </authorList>
    </citation>
    <scope>NUCLEOTIDE SEQUENCE</scope>
    <source>
        <strain evidence="4">JNU-WLY1368</strain>
    </source>
</reference>
<evidence type="ECO:0000259" key="1">
    <source>
        <dbReference type="Pfam" id="PF01643"/>
    </source>
</evidence>
<dbReference type="Proteomes" id="UP000509623">
    <property type="component" value="Chromosome"/>
</dbReference>
<name>A0A859DSP9_9FIRM</name>
<sequence length="246" mass="28181">MNVEANAAVSPEVFERTARVESHQIGADSTMHLSGLLRMEQETGEEHMDAVGLGYEKMYHDGIALLITENAVEVQRRPIRNENLRIVTRALGTAGVHLYRDFTFYSGEEQIAHILQASVGVDCRTHRPMRPEEALFHYHVFPQSILPREQRVTKLRVNEELPPLGERPVRYSDLDMNHHLNNTIYGDIVEDFLPEQYKEWKKVHISYMAEAVLGDMLQVQGERRKNGFLMAGRKQGIRSFAALVQC</sequence>
<gene>
    <name evidence="3" type="ORF">GJQ69_09620</name>
    <name evidence="4" type="ORF">GKP14_04840</name>
</gene>
<dbReference type="SUPFAM" id="SSF54637">
    <property type="entry name" value="Thioesterase/thiol ester dehydrase-isomerase"/>
    <property type="match status" value="2"/>
</dbReference>
<dbReference type="EMBL" id="CP046051">
    <property type="protein sequence ID" value="QKN24704.1"/>
    <property type="molecule type" value="Genomic_DNA"/>
</dbReference>
<proteinExistence type="predicted"/>
<evidence type="ECO:0008006" key="7">
    <source>
        <dbReference type="Google" id="ProtNLM"/>
    </source>
</evidence>
<evidence type="ECO:0000259" key="2">
    <source>
        <dbReference type="Pfam" id="PF20791"/>
    </source>
</evidence>
<dbReference type="AlphaFoldDB" id="A0A859DSP9"/>
<dbReference type="Gene3D" id="3.10.129.10">
    <property type="entry name" value="Hotdog Thioesterase"/>
    <property type="match status" value="1"/>
</dbReference>
<dbReference type="InterPro" id="IPR049427">
    <property type="entry name" value="Acyl-ACP_TE_C"/>
</dbReference>
<evidence type="ECO:0000313" key="5">
    <source>
        <dbReference type="Proteomes" id="UP000501316"/>
    </source>
</evidence>
<dbReference type="EMBL" id="CP046161">
    <property type="protein sequence ID" value="QKO30402.1"/>
    <property type="molecule type" value="Genomic_DNA"/>
</dbReference>
<reference evidence="5 6" key="1">
    <citation type="submission" date="2019-11" db="EMBL/GenBank/DDBJ databases">
        <authorList>
            <person name="Ren C."/>
            <person name="Wang H."/>
            <person name="Xu Y."/>
        </authorList>
    </citation>
    <scope>NUCLEOTIDE SEQUENCE [LARGE SCALE GENOMIC DNA]</scope>
    <source>
        <strain evidence="6">JNU-WLY1368</strain>
        <strain evidence="3 5">LBM 19010</strain>
    </source>
</reference>
<dbReference type="RefSeq" id="WP_086036768.1">
    <property type="nucleotide sequence ID" value="NZ_CP046051.1"/>
</dbReference>
<dbReference type="Pfam" id="PF01643">
    <property type="entry name" value="Acyl-ACP_TE"/>
    <property type="match status" value="1"/>
</dbReference>
<feature type="domain" description="Acyl-ACP thioesterase N-terminal hotdog" evidence="1">
    <location>
        <begin position="12"/>
        <end position="130"/>
    </location>
</feature>
<feature type="domain" description="Acyl-ACP thioesterase-like C-terminal" evidence="2">
    <location>
        <begin position="168"/>
        <end position="222"/>
    </location>
</feature>
<reference evidence="4" key="3">
    <citation type="journal article" date="2022" name="Int. J. Syst. Evol. Microbiol.">
        <title>Caproicibacterium lactatifermentans sp. nov., isolated from pit clay used for the production of Chinese strong aroma-type liquor.</title>
        <authorList>
            <person name="Wang H."/>
            <person name="Gu Y."/>
            <person name="Zhao D."/>
            <person name="Qiao Z."/>
            <person name="Zheng J."/>
            <person name="Gao J."/>
            <person name="Ren C."/>
            <person name="Xu Y."/>
        </authorList>
    </citation>
    <scope>NUCLEOTIDE SEQUENCE</scope>
    <source>
        <strain evidence="4">JNU-WLY1368</strain>
    </source>
</reference>
<dbReference type="Proteomes" id="UP000501316">
    <property type="component" value="Chromosome"/>
</dbReference>
<dbReference type="InterPro" id="IPR029069">
    <property type="entry name" value="HotDog_dom_sf"/>
</dbReference>
<protein>
    <recommendedName>
        <fullName evidence="7">Acyl-ACP thioesterase</fullName>
    </recommendedName>
</protein>
<accession>A0A859DSP9</accession>
<evidence type="ECO:0000313" key="6">
    <source>
        <dbReference type="Proteomes" id="UP000509623"/>
    </source>
</evidence>
<keyword evidence="6" id="KW-1185">Reference proteome</keyword>
<dbReference type="InterPro" id="IPR002864">
    <property type="entry name" value="Acyl-ACP_thioesterase_NHD"/>
</dbReference>
<dbReference type="Pfam" id="PF20791">
    <property type="entry name" value="Acyl-ACP_TE_C"/>
    <property type="match status" value="1"/>
</dbReference>
<dbReference type="KEGG" id="clf:GJQ69_09620"/>
<organism evidence="3 5">
    <name type="scientific">Caproicibacterium lactatifermentans</name>
    <dbReference type="NCBI Taxonomy" id="2666138"/>
    <lineage>
        <taxon>Bacteria</taxon>
        <taxon>Bacillati</taxon>
        <taxon>Bacillota</taxon>
        <taxon>Clostridia</taxon>
        <taxon>Eubacteriales</taxon>
        <taxon>Oscillospiraceae</taxon>
        <taxon>Caproicibacterium</taxon>
    </lineage>
</organism>
<dbReference type="GO" id="GO:0006633">
    <property type="term" value="P:fatty acid biosynthetic process"/>
    <property type="evidence" value="ECO:0007669"/>
    <property type="project" value="InterPro"/>
</dbReference>
<evidence type="ECO:0000313" key="4">
    <source>
        <dbReference type="EMBL" id="QKO30402.1"/>
    </source>
</evidence>